<evidence type="ECO:0000313" key="4">
    <source>
        <dbReference type="Proteomes" id="UP001365542"/>
    </source>
</evidence>
<name>A0AAV9XEN7_9PEZI</name>
<feature type="transmembrane region" description="Helical" evidence="2">
    <location>
        <begin position="12"/>
        <end position="32"/>
    </location>
</feature>
<dbReference type="EMBL" id="JAVHJO010000005">
    <property type="protein sequence ID" value="KAK6540564.1"/>
    <property type="molecule type" value="Genomic_DNA"/>
</dbReference>
<protein>
    <submittedName>
        <fullName evidence="3">Uncharacterized protein</fullName>
    </submittedName>
</protein>
<keyword evidence="2" id="KW-1133">Transmembrane helix</keyword>
<evidence type="ECO:0000256" key="2">
    <source>
        <dbReference type="SAM" id="Phobius"/>
    </source>
</evidence>
<evidence type="ECO:0000313" key="3">
    <source>
        <dbReference type="EMBL" id="KAK6540564.1"/>
    </source>
</evidence>
<reference evidence="3 4" key="1">
    <citation type="submission" date="2019-10" db="EMBL/GenBank/DDBJ databases">
        <authorList>
            <person name="Palmer J.M."/>
        </authorList>
    </citation>
    <scope>NUCLEOTIDE SEQUENCE [LARGE SCALE GENOMIC DNA]</scope>
    <source>
        <strain evidence="3 4">TWF694</strain>
    </source>
</reference>
<accession>A0AAV9XEN7</accession>
<proteinExistence type="predicted"/>
<feature type="transmembrane region" description="Helical" evidence="2">
    <location>
        <begin position="106"/>
        <end position="128"/>
    </location>
</feature>
<organism evidence="3 4">
    <name type="scientific">Orbilia ellipsospora</name>
    <dbReference type="NCBI Taxonomy" id="2528407"/>
    <lineage>
        <taxon>Eukaryota</taxon>
        <taxon>Fungi</taxon>
        <taxon>Dikarya</taxon>
        <taxon>Ascomycota</taxon>
        <taxon>Pezizomycotina</taxon>
        <taxon>Orbiliomycetes</taxon>
        <taxon>Orbiliales</taxon>
        <taxon>Orbiliaceae</taxon>
        <taxon>Orbilia</taxon>
    </lineage>
</organism>
<keyword evidence="2" id="KW-0472">Membrane</keyword>
<feature type="transmembrane region" description="Helical" evidence="2">
    <location>
        <begin position="148"/>
        <end position="167"/>
    </location>
</feature>
<sequence length="337" mass="37282">MAPPVYFELSWSILSSIGLITFFISILVAGIVQLTTISIIPIVISAACALANGLCYYAFYADTYSTKSRAVAGGFADVFWLIQEAGLSMYSYQILAKVLQRQQKKVFMMLFWTCILVICAIRTVILVSRVMEIESPTGNIQTRIDRLHMAYFIMIALVETLNSFFLLRTFAAARRASVTVQSRTARGLFEVLSRSAEIRLAILCPIGISRAITYSFQATAQAATNTASQLDRFVYTLECMFPMIMIVDVLASKLTYSKVTLTNNERSRTRSRGGGQDVQTSGIEVEFLVRTESEPSTRCHIGKSAGIRLSTRETNSEETIPVARHGSELGHSATCHA</sequence>
<dbReference type="AlphaFoldDB" id="A0AAV9XEN7"/>
<gene>
    <name evidence="3" type="ORF">TWF694_009355</name>
</gene>
<dbReference type="Proteomes" id="UP001365542">
    <property type="component" value="Unassembled WGS sequence"/>
</dbReference>
<feature type="region of interest" description="Disordered" evidence="1">
    <location>
        <begin position="312"/>
        <end position="337"/>
    </location>
</feature>
<comment type="caution">
    <text evidence="3">The sequence shown here is derived from an EMBL/GenBank/DDBJ whole genome shotgun (WGS) entry which is preliminary data.</text>
</comment>
<evidence type="ECO:0000256" key="1">
    <source>
        <dbReference type="SAM" id="MobiDB-lite"/>
    </source>
</evidence>
<keyword evidence="4" id="KW-1185">Reference proteome</keyword>
<keyword evidence="2" id="KW-0812">Transmembrane</keyword>
<feature type="transmembrane region" description="Helical" evidence="2">
    <location>
        <begin position="39"/>
        <end position="59"/>
    </location>
</feature>